<name>A0A0T9LG20_YERKR</name>
<organism evidence="1 2">
    <name type="scientific">Yersinia kristensenii</name>
    <dbReference type="NCBI Taxonomy" id="28152"/>
    <lineage>
        <taxon>Bacteria</taxon>
        <taxon>Pseudomonadati</taxon>
        <taxon>Pseudomonadota</taxon>
        <taxon>Gammaproteobacteria</taxon>
        <taxon>Enterobacterales</taxon>
        <taxon>Yersiniaceae</taxon>
        <taxon>Yersinia</taxon>
    </lineage>
</organism>
<accession>A0A0T9LG20</accession>
<evidence type="ECO:0000313" key="1">
    <source>
        <dbReference type="EMBL" id="CNE87637.1"/>
    </source>
</evidence>
<proteinExistence type="predicted"/>
<protein>
    <submittedName>
        <fullName evidence="1">General secretion pathway protein L</fullName>
    </submittedName>
</protein>
<sequence length="117" mass="13499">MLNVVLQDFYTQYPPMKKYEEMESINVHESIYHTNMIGHDFINFLHVGSEVFGKTDATINSIVFDKNQNKISFNVVVPKGSEIDVELKKVDEKNEGFSIFKTINDNGTRDIIFECCL</sequence>
<dbReference type="AlphaFoldDB" id="A0A0T9LG20"/>
<evidence type="ECO:0000313" key="2">
    <source>
        <dbReference type="Proteomes" id="UP000045824"/>
    </source>
</evidence>
<dbReference type="Proteomes" id="UP000045824">
    <property type="component" value="Unassembled WGS sequence"/>
</dbReference>
<dbReference type="RefSeq" id="WP_245609873.1">
    <property type="nucleotide sequence ID" value="NZ_CAWMAB010000009.1"/>
</dbReference>
<dbReference type="EMBL" id="CPYI01000009">
    <property type="protein sequence ID" value="CNE87637.1"/>
    <property type="molecule type" value="Genomic_DNA"/>
</dbReference>
<reference evidence="1 2" key="1">
    <citation type="submission" date="2015-03" db="EMBL/GenBank/DDBJ databases">
        <authorList>
            <person name="Murphy D."/>
        </authorList>
    </citation>
    <scope>NUCLEOTIDE SEQUENCE [LARGE SCALE GENOMIC DNA]</scope>
    <source>
        <strain evidence="1 2">FCF326</strain>
    </source>
</reference>
<gene>
    <name evidence="1" type="primary">outL_2</name>
    <name evidence="1" type="ORF">ERS008491_02492</name>
</gene>